<sequence length="23" mass="2956">MSQHITNFWMVFSIQKEREKLFR</sequence>
<comment type="caution">
    <text evidence="1">The sequence shown here is derived from an EMBL/GenBank/DDBJ whole genome shotgun (WGS) entry which is preliminary data.</text>
</comment>
<accession>A0AAD6MC19</accession>
<organism evidence="1 2">
    <name type="scientific">Populus alba x Populus x berolinensis</name>
    <dbReference type="NCBI Taxonomy" id="444605"/>
    <lineage>
        <taxon>Eukaryota</taxon>
        <taxon>Viridiplantae</taxon>
        <taxon>Streptophyta</taxon>
        <taxon>Embryophyta</taxon>
        <taxon>Tracheophyta</taxon>
        <taxon>Spermatophyta</taxon>
        <taxon>Magnoliopsida</taxon>
        <taxon>eudicotyledons</taxon>
        <taxon>Gunneridae</taxon>
        <taxon>Pentapetalae</taxon>
        <taxon>rosids</taxon>
        <taxon>fabids</taxon>
        <taxon>Malpighiales</taxon>
        <taxon>Salicaceae</taxon>
        <taxon>Saliceae</taxon>
        <taxon>Populus</taxon>
    </lineage>
</organism>
<evidence type="ECO:0000313" key="2">
    <source>
        <dbReference type="Proteomes" id="UP001164929"/>
    </source>
</evidence>
<name>A0AAD6MC19_9ROSI</name>
<dbReference type="Proteomes" id="UP001164929">
    <property type="component" value="Chromosome 10"/>
</dbReference>
<dbReference type="EMBL" id="JAQIZT010000010">
    <property type="protein sequence ID" value="KAJ6982471.1"/>
    <property type="molecule type" value="Genomic_DNA"/>
</dbReference>
<reference evidence="1" key="1">
    <citation type="journal article" date="2023" name="Mol. Ecol. Resour.">
        <title>Chromosome-level genome assembly of a triploid poplar Populus alba 'Berolinensis'.</title>
        <authorList>
            <person name="Chen S."/>
            <person name="Yu Y."/>
            <person name="Wang X."/>
            <person name="Wang S."/>
            <person name="Zhang T."/>
            <person name="Zhou Y."/>
            <person name="He R."/>
            <person name="Meng N."/>
            <person name="Wang Y."/>
            <person name="Liu W."/>
            <person name="Liu Z."/>
            <person name="Liu J."/>
            <person name="Guo Q."/>
            <person name="Huang H."/>
            <person name="Sederoff R.R."/>
            <person name="Wang G."/>
            <person name="Qu G."/>
            <person name="Chen S."/>
        </authorList>
    </citation>
    <scope>NUCLEOTIDE SEQUENCE</scope>
    <source>
        <strain evidence="1">SC-2020</strain>
    </source>
</reference>
<dbReference type="AlphaFoldDB" id="A0AAD6MC19"/>
<keyword evidence="2" id="KW-1185">Reference proteome</keyword>
<proteinExistence type="predicted"/>
<evidence type="ECO:0000313" key="1">
    <source>
        <dbReference type="EMBL" id="KAJ6982471.1"/>
    </source>
</evidence>
<gene>
    <name evidence="1" type="ORF">NC653_025548</name>
</gene>
<protein>
    <submittedName>
        <fullName evidence="1">Uncharacterized protein</fullName>
    </submittedName>
</protein>